<feature type="transmembrane region" description="Helical" evidence="5">
    <location>
        <begin position="308"/>
        <end position="331"/>
    </location>
</feature>
<protein>
    <recommendedName>
        <fullName evidence="6">Glycosyltransferase 2-like domain-containing protein</fullName>
    </recommendedName>
</protein>
<proteinExistence type="inferred from homology"/>
<keyword evidence="5" id="KW-1133">Transmembrane helix</keyword>
<dbReference type="CDD" id="cd02525">
    <property type="entry name" value="Succinoglycan_BP_ExoA"/>
    <property type="match status" value="1"/>
</dbReference>
<evidence type="ECO:0000256" key="2">
    <source>
        <dbReference type="ARBA" id="ARBA00006739"/>
    </source>
</evidence>
<evidence type="ECO:0000256" key="3">
    <source>
        <dbReference type="ARBA" id="ARBA00022676"/>
    </source>
</evidence>
<comment type="similarity">
    <text evidence="2">Belongs to the glycosyltransferase 2 family.</text>
</comment>
<reference evidence="7 8" key="1">
    <citation type="submission" date="2021-01" db="EMBL/GenBank/DDBJ databases">
        <title>Whole genome shotgun sequence of Actinoplanes couchii NBRC 106145.</title>
        <authorList>
            <person name="Komaki H."/>
            <person name="Tamura T."/>
        </authorList>
    </citation>
    <scope>NUCLEOTIDE SEQUENCE [LARGE SCALE GENOMIC DNA]</scope>
    <source>
        <strain evidence="7 8">NBRC 106145</strain>
    </source>
</reference>
<accession>A0ABQ3XMU9</accession>
<keyword evidence="8" id="KW-1185">Reference proteome</keyword>
<organism evidence="7 8">
    <name type="scientific">Actinoplanes couchii</name>
    <dbReference type="NCBI Taxonomy" id="403638"/>
    <lineage>
        <taxon>Bacteria</taxon>
        <taxon>Bacillati</taxon>
        <taxon>Actinomycetota</taxon>
        <taxon>Actinomycetes</taxon>
        <taxon>Micromonosporales</taxon>
        <taxon>Micromonosporaceae</taxon>
        <taxon>Actinoplanes</taxon>
    </lineage>
</organism>
<gene>
    <name evidence="7" type="ORF">Aco03nite_081990</name>
</gene>
<dbReference type="EMBL" id="BOMG01000102">
    <property type="protein sequence ID" value="GID59795.1"/>
    <property type="molecule type" value="Genomic_DNA"/>
</dbReference>
<comment type="pathway">
    <text evidence="1">Cell wall biogenesis; cell wall polysaccharide biosynthesis.</text>
</comment>
<evidence type="ECO:0000256" key="5">
    <source>
        <dbReference type="SAM" id="Phobius"/>
    </source>
</evidence>
<evidence type="ECO:0000313" key="7">
    <source>
        <dbReference type="EMBL" id="GID59795.1"/>
    </source>
</evidence>
<dbReference type="InterPro" id="IPR029044">
    <property type="entry name" value="Nucleotide-diphossugar_trans"/>
</dbReference>
<dbReference type="Gene3D" id="3.90.550.10">
    <property type="entry name" value="Spore Coat Polysaccharide Biosynthesis Protein SpsA, Chain A"/>
    <property type="match status" value="1"/>
</dbReference>
<evidence type="ECO:0000259" key="6">
    <source>
        <dbReference type="Pfam" id="PF00535"/>
    </source>
</evidence>
<keyword evidence="5" id="KW-0812">Transmembrane</keyword>
<feature type="transmembrane region" description="Helical" evidence="5">
    <location>
        <begin position="279"/>
        <end position="296"/>
    </location>
</feature>
<sequence>MQMPFLSVVIPCWNEVRFIAGFLDSVLGNTYPADRMEILLADGYSDDGTREVVRRYAARDHRVFLVDNPGHSKPAGLNRAIRRARGDVIIRLDVHADYPPDYLERCVRGLLDNPGADNVGGIRLSRARDETLLGRAIAVSTTSVFGAGNSRYRTGAAEPQWVDTVFGGCYRRSVFERIGLFDEKLTRAQDREFNQRLRAAGGQILLLPDITCTYYARSDLREFCAWTFEAGYWPFQASRLVGRWIGSWRNVVPAGFVLTLAAGAALAPLPRVGRTARRLTGAVLAAYGAAALGFAAREARRRKDPALAAALPAVFLATHVIYGIGSIRAVLDRRGGKR</sequence>
<dbReference type="PANTHER" id="PTHR43179:SF12">
    <property type="entry name" value="GALACTOFURANOSYLTRANSFERASE GLFT2"/>
    <property type="match status" value="1"/>
</dbReference>
<name>A0ABQ3XMU9_9ACTN</name>
<dbReference type="Pfam" id="PF00535">
    <property type="entry name" value="Glycos_transf_2"/>
    <property type="match status" value="1"/>
</dbReference>
<comment type="caution">
    <text evidence="7">The sequence shown here is derived from an EMBL/GenBank/DDBJ whole genome shotgun (WGS) entry which is preliminary data.</text>
</comment>
<evidence type="ECO:0000256" key="1">
    <source>
        <dbReference type="ARBA" id="ARBA00004776"/>
    </source>
</evidence>
<feature type="domain" description="Glycosyltransferase 2-like" evidence="6">
    <location>
        <begin position="7"/>
        <end position="178"/>
    </location>
</feature>
<evidence type="ECO:0000313" key="8">
    <source>
        <dbReference type="Proteomes" id="UP000612282"/>
    </source>
</evidence>
<evidence type="ECO:0000256" key="4">
    <source>
        <dbReference type="ARBA" id="ARBA00022679"/>
    </source>
</evidence>
<keyword evidence="4" id="KW-0808">Transferase</keyword>
<feature type="transmembrane region" description="Helical" evidence="5">
    <location>
        <begin position="248"/>
        <end position="267"/>
    </location>
</feature>
<dbReference type="PANTHER" id="PTHR43179">
    <property type="entry name" value="RHAMNOSYLTRANSFERASE WBBL"/>
    <property type="match status" value="1"/>
</dbReference>
<dbReference type="SUPFAM" id="SSF53448">
    <property type="entry name" value="Nucleotide-diphospho-sugar transferases"/>
    <property type="match status" value="1"/>
</dbReference>
<keyword evidence="3" id="KW-0328">Glycosyltransferase</keyword>
<dbReference type="InterPro" id="IPR001173">
    <property type="entry name" value="Glyco_trans_2-like"/>
</dbReference>
<dbReference type="Proteomes" id="UP000612282">
    <property type="component" value="Unassembled WGS sequence"/>
</dbReference>
<keyword evidence="5" id="KW-0472">Membrane</keyword>
<dbReference type="RefSeq" id="WP_203806218.1">
    <property type="nucleotide sequence ID" value="NZ_BAAAQE010000005.1"/>
</dbReference>